<dbReference type="PANTHER" id="PTHR44167:SF30">
    <property type="entry name" value="PHOSPHORYLASE KINASE"/>
    <property type="match status" value="1"/>
</dbReference>
<reference evidence="2 3" key="1">
    <citation type="journal article" name="Sci. Rep.">
        <title>Telomere-to-telomere assembled and centromere annotated genomes of the two main subspecies of the button mushroom Agaricus bisporus reveal especially polymorphic chromosome ends.</title>
        <authorList>
            <person name="Sonnenberg A.S.M."/>
            <person name="Sedaghat-Telgerd N."/>
            <person name="Lavrijssen B."/>
            <person name="Ohm R.A."/>
            <person name="Hendrickx P.M."/>
            <person name="Scholtmeijer K."/>
            <person name="Baars J.J.P."/>
            <person name="van Peer A."/>
        </authorList>
    </citation>
    <scope>NUCLEOTIDE SEQUENCE [LARGE SCALE GENOMIC DNA]</scope>
    <source>
        <strain evidence="2 3">H119_p4</strain>
    </source>
</reference>
<dbReference type="GO" id="GO:0044773">
    <property type="term" value="P:mitotic DNA damage checkpoint signaling"/>
    <property type="evidence" value="ECO:0007669"/>
    <property type="project" value="TreeGrafter"/>
</dbReference>
<dbReference type="EMBL" id="JABXXO010000011">
    <property type="protein sequence ID" value="KAF7763569.1"/>
    <property type="molecule type" value="Genomic_DNA"/>
</dbReference>
<dbReference type="GO" id="GO:0005524">
    <property type="term" value="F:ATP binding"/>
    <property type="evidence" value="ECO:0007669"/>
    <property type="project" value="InterPro"/>
</dbReference>
<dbReference type="Pfam" id="PF00069">
    <property type="entry name" value="Pkinase"/>
    <property type="match status" value="1"/>
</dbReference>
<sequence>MADLQATIAIPFPFPPEDKSYTTLIKCHAFWDLPSSVEWFKQRGYTLYKRDDPEYEGELEANTYPVLECATSGEMNYPFPNYDTGKNTVGKLHGRNTNGKIVFAQENEDPTHHVVIKLIATDSEEHKILSFLQSQDLKAVEEYCLVPVLNILSNGPYYFVVMPRWGDCVYRPEGGPIRNCFRIMHSLLKALAFLHRHNILHRDIKLSNVLVNHFSGEDDTFYRESRSRIRLQWADALLYCLFDFDLSMMLPPDTDRTRCRLPYRESWISSGWQTHDTSQGEFDYDPFAFDVGMLGDVFCTEYQHLCRHIPMLAPFLDRMTTRNIPKRFTAAEALEFFEEFLPKISTTDLYTCYWTDPEGSQLYDVYDRWKDLSPDFIKEWEDYKEPRIPPGTAFLRWLCSYDLMSIIVPAVRMFFYRVTCFCSRAAALLDP</sequence>
<dbReference type="SMART" id="SM00220">
    <property type="entry name" value="S_TKc"/>
    <property type="match status" value="1"/>
</dbReference>
<dbReference type="Gene3D" id="1.10.510.10">
    <property type="entry name" value="Transferase(Phosphotransferase) domain 1"/>
    <property type="match status" value="1"/>
</dbReference>
<protein>
    <recommendedName>
        <fullName evidence="1">Protein kinase domain-containing protein</fullName>
    </recommendedName>
</protein>
<proteinExistence type="predicted"/>
<dbReference type="Proteomes" id="UP000629468">
    <property type="component" value="Unassembled WGS sequence"/>
</dbReference>
<dbReference type="InterPro" id="IPR008271">
    <property type="entry name" value="Ser/Thr_kinase_AS"/>
</dbReference>
<dbReference type="GO" id="GO:0005634">
    <property type="term" value="C:nucleus"/>
    <property type="evidence" value="ECO:0007669"/>
    <property type="project" value="TreeGrafter"/>
</dbReference>
<dbReference type="InterPro" id="IPR000719">
    <property type="entry name" value="Prot_kinase_dom"/>
</dbReference>
<accession>A0A8H7C6F4</accession>
<evidence type="ECO:0000259" key="1">
    <source>
        <dbReference type="PROSITE" id="PS50011"/>
    </source>
</evidence>
<dbReference type="PANTHER" id="PTHR44167">
    <property type="entry name" value="OVARIAN-SPECIFIC SERINE/THREONINE-PROTEIN KINASE LOK-RELATED"/>
    <property type="match status" value="1"/>
</dbReference>
<evidence type="ECO:0000313" key="2">
    <source>
        <dbReference type="EMBL" id="KAF7763569.1"/>
    </source>
</evidence>
<dbReference type="GO" id="GO:0004674">
    <property type="term" value="F:protein serine/threonine kinase activity"/>
    <property type="evidence" value="ECO:0007669"/>
    <property type="project" value="TreeGrafter"/>
</dbReference>
<name>A0A8H7C6F4_AGABI</name>
<feature type="domain" description="Protein kinase" evidence="1">
    <location>
        <begin position="87"/>
        <end position="431"/>
    </location>
</feature>
<dbReference type="AlphaFoldDB" id="A0A8H7C6F4"/>
<dbReference type="PROSITE" id="PS00108">
    <property type="entry name" value="PROTEIN_KINASE_ST"/>
    <property type="match status" value="1"/>
</dbReference>
<dbReference type="InterPro" id="IPR011009">
    <property type="entry name" value="Kinase-like_dom_sf"/>
</dbReference>
<dbReference type="PROSITE" id="PS50011">
    <property type="entry name" value="PROTEIN_KINASE_DOM"/>
    <property type="match status" value="1"/>
</dbReference>
<gene>
    <name evidence="2" type="ORF">Agabi119p4_8106</name>
</gene>
<comment type="caution">
    <text evidence="2">The sequence shown here is derived from an EMBL/GenBank/DDBJ whole genome shotgun (WGS) entry which is preliminary data.</text>
</comment>
<evidence type="ECO:0000313" key="3">
    <source>
        <dbReference type="Proteomes" id="UP000629468"/>
    </source>
</evidence>
<dbReference type="SUPFAM" id="SSF56112">
    <property type="entry name" value="Protein kinase-like (PK-like)"/>
    <property type="match status" value="1"/>
</dbReference>
<organism evidence="2 3">
    <name type="scientific">Agaricus bisporus var. burnettii</name>
    <dbReference type="NCBI Taxonomy" id="192524"/>
    <lineage>
        <taxon>Eukaryota</taxon>
        <taxon>Fungi</taxon>
        <taxon>Dikarya</taxon>
        <taxon>Basidiomycota</taxon>
        <taxon>Agaricomycotina</taxon>
        <taxon>Agaricomycetes</taxon>
        <taxon>Agaricomycetidae</taxon>
        <taxon>Agaricales</taxon>
        <taxon>Agaricineae</taxon>
        <taxon>Agaricaceae</taxon>
        <taxon>Agaricus</taxon>
    </lineage>
</organism>